<keyword evidence="8" id="KW-0653">Protein transport</keyword>
<dbReference type="InterPro" id="IPR000563">
    <property type="entry name" value="Flag_FliH"/>
</dbReference>
<dbReference type="InterPro" id="IPR018035">
    <property type="entry name" value="Flagellar_FliH/T3SS_HrpE"/>
</dbReference>
<dbReference type="EMBL" id="CYHH01000011">
    <property type="protein sequence ID" value="CUB07718.1"/>
    <property type="molecule type" value="Genomic_DNA"/>
</dbReference>
<comment type="subcellular location">
    <subcellularLocation>
        <location evidence="2">Cytoplasm</location>
    </subcellularLocation>
</comment>
<keyword evidence="9" id="KW-1006">Bacterial flagellum protein export</keyword>
<evidence type="ECO:0000313" key="12">
    <source>
        <dbReference type="EMBL" id="CUB07718.1"/>
    </source>
</evidence>
<dbReference type="GO" id="GO:0003774">
    <property type="term" value="F:cytoskeletal motor activity"/>
    <property type="evidence" value="ECO:0007669"/>
    <property type="project" value="InterPro"/>
</dbReference>
<dbReference type="Pfam" id="PF02108">
    <property type="entry name" value="FliH"/>
    <property type="match status" value="1"/>
</dbReference>
<dbReference type="PANTHER" id="PTHR34982">
    <property type="entry name" value="YOP PROTEINS TRANSLOCATION PROTEIN L"/>
    <property type="match status" value="1"/>
</dbReference>
<evidence type="ECO:0000256" key="10">
    <source>
        <dbReference type="SAM" id="MobiDB-lite"/>
    </source>
</evidence>
<dbReference type="RefSeq" id="WP_055423995.1">
    <property type="nucleotide sequence ID" value="NZ_CYHH01000011.1"/>
</dbReference>
<dbReference type="SUPFAM" id="SSF160527">
    <property type="entry name" value="V-type ATPase subunit E-like"/>
    <property type="match status" value="1"/>
</dbReference>
<gene>
    <name evidence="12" type="ORF">Ga0061068_1118</name>
</gene>
<dbReference type="InterPro" id="IPR051472">
    <property type="entry name" value="T3SS_Stator/FliH"/>
</dbReference>
<feature type="compositionally biased region" description="Basic and acidic residues" evidence="10">
    <location>
        <begin position="82"/>
        <end position="106"/>
    </location>
</feature>
<keyword evidence="12" id="KW-0966">Cell projection</keyword>
<dbReference type="Proteomes" id="UP000182108">
    <property type="component" value="Unassembled WGS sequence"/>
</dbReference>
<dbReference type="GO" id="GO:0044781">
    <property type="term" value="P:bacterial-type flagellum organization"/>
    <property type="evidence" value="ECO:0007669"/>
    <property type="project" value="UniProtKB-KW"/>
</dbReference>
<keyword evidence="12" id="KW-0969">Cilium</keyword>
<name>A0A0K6IXA5_9PROT</name>
<comment type="similarity">
    <text evidence="3">Belongs to the FliH family.</text>
</comment>
<dbReference type="GO" id="GO:0071973">
    <property type="term" value="P:bacterial-type flagellum-dependent cell motility"/>
    <property type="evidence" value="ECO:0007669"/>
    <property type="project" value="InterPro"/>
</dbReference>
<feature type="domain" description="Flagellar assembly protein FliH/Type III secretion system HrpE" evidence="11">
    <location>
        <begin position="123"/>
        <end position="242"/>
    </location>
</feature>
<dbReference type="OrthoDB" id="5296952at2"/>
<keyword evidence="7" id="KW-1005">Bacterial flagellum biogenesis</keyword>
<accession>A0A0K6IXA5</accession>
<reference evidence="13" key="1">
    <citation type="submission" date="2015-08" db="EMBL/GenBank/DDBJ databases">
        <authorList>
            <person name="Babu N.S."/>
            <person name="Beckwith C.J."/>
            <person name="Beseler K.G."/>
            <person name="Brison A."/>
            <person name="Carone J.V."/>
            <person name="Caskin T.P."/>
            <person name="Diamond M."/>
            <person name="Durham M.E."/>
            <person name="Foxe J.M."/>
            <person name="Go M."/>
            <person name="Henderson B.A."/>
            <person name="Jones I.B."/>
            <person name="McGettigan J.A."/>
            <person name="Micheletti S.J."/>
            <person name="Nasrallah M.E."/>
            <person name="Ortiz D."/>
            <person name="Piller C.R."/>
            <person name="Privatt S.R."/>
            <person name="Schneider S.L."/>
            <person name="Sharp S."/>
            <person name="Smith T.C."/>
            <person name="Stanton J.D."/>
            <person name="Ullery H.E."/>
            <person name="Wilson R.J."/>
            <person name="Serrano M.G."/>
            <person name="Buck G."/>
            <person name="Lee V."/>
            <person name="Wang Y."/>
            <person name="Carvalho R."/>
            <person name="Voegtly L."/>
            <person name="Shi R."/>
            <person name="Duckworth R."/>
            <person name="Johnson A."/>
            <person name="Loviza R."/>
            <person name="Walstead R."/>
            <person name="Shah Z."/>
            <person name="Kiflezghi M."/>
            <person name="Wade K."/>
            <person name="Ball S.L."/>
            <person name="Bradley K.W."/>
            <person name="Asai D.J."/>
            <person name="Bowman C.A."/>
            <person name="Russell D.A."/>
            <person name="Pope W.H."/>
            <person name="Jacobs-Sera D."/>
            <person name="Hendrix R.W."/>
            <person name="Hatfull G.F."/>
        </authorList>
    </citation>
    <scope>NUCLEOTIDE SEQUENCE [LARGE SCALE GENOMIC DNA]</scope>
    <source>
        <strain evidence="13">JCM 19170</strain>
    </source>
</reference>
<evidence type="ECO:0000256" key="3">
    <source>
        <dbReference type="ARBA" id="ARBA00006602"/>
    </source>
</evidence>
<feature type="compositionally biased region" description="Basic and acidic residues" evidence="10">
    <location>
        <begin position="55"/>
        <end position="68"/>
    </location>
</feature>
<evidence type="ECO:0000256" key="9">
    <source>
        <dbReference type="ARBA" id="ARBA00023225"/>
    </source>
</evidence>
<keyword evidence="5" id="KW-0813">Transport</keyword>
<dbReference type="PANTHER" id="PTHR34982:SF1">
    <property type="entry name" value="FLAGELLAR ASSEMBLY PROTEIN FLIH"/>
    <property type="match status" value="1"/>
</dbReference>
<dbReference type="GO" id="GO:0009288">
    <property type="term" value="C:bacterial-type flagellum"/>
    <property type="evidence" value="ECO:0007669"/>
    <property type="project" value="InterPro"/>
</dbReference>
<dbReference type="PRINTS" id="PR01003">
    <property type="entry name" value="FLGFLIH"/>
</dbReference>
<evidence type="ECO:0000256" key="4">
    <source>
        <dbReference type="ARBA" id="ARBA00016507"/>
    </source>
</evidence>
<evidence type="ECO:0000256" key="2">
    <source>
        <dbReference type="ARBA" id="ARBA00004496"/>
    </source>
</evidence>
<feature type="region of interest" description="Disordered" evidence="10">
    <location>
        <begin position="1"/>
        <end position="106"/>
    </location>
</feature>
<keyword evidence="12" id="KW-0282">Flagellum</keyword>
<evidence type="ECO:0000256" key="1">
    <source>
        <dbReference type="ARBA" id="ARBA00003041"/>
    </source>
</evidence>
<feature type="compositionally biased region" description="Low complexity" evidence="10">
    <location>
        <begin position="69"/>
        <end position="81"/>
    </location>
</feature>
<evidence type="ECO:0000256" key="8">
    <source>
        <dbReference type="ARBA" id="ARBA00022927"/>
    </source>
</evidence>
<protein>
    <recommendedName>
        <fullName evidence="4">Flagellar assembly protein FliH</fullName>
    </recommendedName>
</protein>
<proteinExistence type="inferred from homology"/>
<keyword evidence="6" id="KW-0963">Cytoplasm</keyword>
<dbReference type="GO" id="GO:0015031">
    <property type="term" value="P:protein transport"/>
    <property type="evidence" value="ECO:0007669"/>
    <property type="project" value="UniProtKB-KW"/>
</dbReference>
<evidence type="ECO:0000256" key="6">
    <source>
        <dbReference type="ARBA" id="ARBA00022490"/>
    </source>
</evidence>
<organism evidence="12 13">
    <name type="scientific">Tepidiphilus thermophilus</name>
    <dbReference type="NCBI Taxonomy" id="876478"/>
    <lineage>
        <taxon>Bacteria</taxon>
        <taxon>Pseudomonadati</taxon>
        <taxon>Pseudomonadota</taxon>
        <taxon>Hydrogenophilia</taxon>
        <taxon>Hydrogenophilales</taxon>
        <taxon>Hydrogenophilaceae</taxon>
        <taxon>Tepidiphilus</taxon>
    </lineage>
</organism>
<dbReference type="AlphaFoldDB" id="A0A0K6IXA5"/>
<comment type="function">
    <text evidence="1">Needed for flagellar regrowth and assembly.</text>
</comment>
<evidence type="ECO:0000259" key="11">
    <source>
        <dbReference type="Pfam" id="PF02108"/>
    </source>
</evidence>
<evidence type="ECO:0000256" key="7">
    <source>
        <dbReference type="ARBA" id="ARBA00022795"/>
    </source>
</evidence>
<sequence>MPIDRHQATGLYRPWQPPSFDEAENRRDQPPAGAEAARQGVQLPTVEELEALYEQSRREGFAAGHEEGFAAGRAEGLAQGQEEGRRQGHQEGYAKGEAEGRTQGEARARAQYEAQWQQRLALAASLIEGLEHLAERTRETLAEEIAALAVEIARRVLQDELRTSPERIVSLVRRLLEEDGAPHLTIRLHPEDLPLVREALEAELAKGGHRLVADAAIGRGGCLVESDSHVVDATVPTRWRRLVARLWPESANWEEETDVPDDGGEGTP</sequence>
<evidence type="ECO:0000313" key="13">
    <source>
        <dbReference type="Proteomes" id="UP000182108"/>
    </source>
</evidence>
<evidence type="ECO:0000256" key="5">
    <source>
        <dbReference type="ARBA" id="ARBA00022448"/>
    </source>
</evidence>
<keyword evidence="13" id="KW-1185">Reference proteome</keyword>
<dbReference type="GO" id="GO:0005829">
    <property type="term" value="C:cytosol"/>
    <property type="evidence" value="ECO:0007669"/>
    <property type="project" value="TreeGrafter"/>
</dbReference>